<name>A0A498R925_9FIRM</name>
<dbReference type="PIRSF" id="PIRSF005572">
    <property type="entry name" value="NifS"/>
    <property type="match status" value="1"/>
</dbReference>
<keyword evidence="4 9" id="KW-0808">Transferase</keyword>
<evidence type="ECO:0000256" key="6">
    <source>
        <dbReference type="ARBA" id="ARBA00050776"/>
    </source>
</evidence>
<dbReference type="PANTHER" id="PTHR43586">
    <property type="entry name" value="CYSTEINE DESULFURASE"/>
    <property type="match status" value="1"/>
</dbReference>
<dbReference type="CDD" id="cd06453">
    <property type="entry name" value="SufS_like"/>
    <property type="match status" value="1"/>
</dbReference>
<evidence type="ECO:0000256" key="4">
    <source>
        <dbReference type="ARBA" id="ARBA00022679"/>
    </source>
</evidence>
<dbReference type="InterPro" id="IPR015421">
    <property type="entry name" value="PyrdxlP-dep_Trfase_major"/>
</dbReference>
<dbReference type="GO" id="GO:0008483">
    <property type="term" value="F:transaminase activity"/>
    <property type="evidence" value="ECO:0007669"/>
    <property type="project" value="UniProtKB-KW"/>
</dbReference>
<dbReference type="Gene3D" id="3.90.1150.10">
    <property type="entry name" value="Aspartate Aminotransferase, domain 1"/>
    <property type="match status" value="1"/>
</dbReference>
<evidence type="ECO:0000256" key="1">
    <source>
        <dbReference type="ARBA" id="ARBA00001933"/>
    </source>
</evidence>
<keyword evidence="5" id="KW-0663">Pyridoxal phosphate</keyword>
<dbReference type="InterPro" id="IPR020578">
    <property type="entry name" value="Aminotrans_V_PyrdxlP_BS"/>
</dbReference>
<dbReference type="PROSITE" id="PS00595">
    <property type="entry name" value="AA_TRANSFER_CLASS_5"/>
    <property type="match status" value="1"/>
</dbReference>
<comment type="catalytic activity">
    <reaction evidence="6">
        <text>(sulfur carrier)-H + L-cysteine = (sulfur carrier)-SH + L-alanine</text>
        <dbReference type="Rhea" id="RHEA:43892"/>
        <dbReference type="Rhea" id="RHEA-COMP:14737"/>
        <dbReference type="Rhea" id="RHEA-COMP:14739"/>
        <dbReference type="ChEBI" id="CHEBI:29917"/>
        <dbReference type="ChEBI" id="CHEBI:35235"/>
        <dbReference type="ChEBI" id="CHEBI:57972"/>
        <dbReference type="ChEBI" id="CHEBI:64428"/>
        <dbReference type="EC" id="2.8.1.7"/>
    </reaction>
</comment>
<evidence type="ECO:0000313" key="10">
    <source>
        <dbReference type="Proteomes" id="UP000277811"/>
    </source>
</evidence>
<keyword evidence="9" id="KW-0032">Aminotransferase</keyword>
<sequence>MIYLDNAATSWPKPETVYQAVDHCLRYMAANPGRGSYTMAREAGRILYETREDLAGLFGVKNATDIAFAYNATDALNMALLGIIGSGDIVVTTAMEHNAVTRPLRYLESRGVKLRIVSCDSQGRLIMEEMRDAAKGAKAIVMTHASNVSGTIMPIAEVAKLAVRENCLMIVDASQTAGREEIQVDDMKIDMLAFSGHKGLFGPQGTAALYLREGLAVRPLRYGGTGSLSESDEQPVFMPDRMESGTPNTPGIAGLGAGIRFIRAVGQANLRKKELALVSALIKGLQEIPDIVVYGPRKVIDRTAVVSFTVRGLDSGEVAHRLDRDFGIACRSGLHCAPWAHRTLGTLETGTIRLSPGYFNTAAEITETIQAVESIARRGEKM</sequence>
<dbReference type="InterPro" id="IPR015422">
    <property type="entry name" value="PyrdxlP-dep_Trfase_small"/>
</dbReference>
<comment type="cofactor">
    <cofactor evidence="1 7">
        <name>pyridoxal 5'-phosphate</name>
        <dbReference type="ChEBI" id="CHEBI:597326"/>
    </cofactor>
</comment>
<dbReference type="EMBL" id="UPPP01000075">
    <property type="protein sequence ID" value="VBB07495.1"/>
    <property type="molecule type" value="Genomic_DNA"/>
</dbReference>
<dbReference type="InterPro" id="IPR016454">
    <property type="entry name" value="Cysteine_dSase"/>
</dbReference>
<dbReference type="GO" id="GO:0006534">
    <property type="term" value="P:cysteine metabolic process"/>
    <property type="evidence" value="ECO:0007669"/>
    <property type="project" value="InterPro"/>
</dbReference>
<dbReference type="PANTHER" id="PTHR43586:SF4">
    <property type="entry name" value="ISOPENICILLIN N EPIMERASE"/>
    <property type="match status" value="1"/>
</dbReference>
<organism evidence="9 10">
    <name type="scientific">Lucifera butyrica</name>
    <dbReference type="NCBI Taxonomy" id="1351585"/>
    <lineage>
        <taxon>Bacteria</taxon>
        <taxon>Bacillati</taxon>
        <taxon>Bacillota</taxon>
        <taxon>Negativicutes</taxon>
        <taxon>Veillonellales</taxon>
        <taxon>Veillonellaceae</taxon>
        <taxon>Lucifera</taxon>
    </lineage>
</organism>
<dbReference type="NCBIfam" id="TIGR01977">
    <property type="entry name" value="am_tr_V_EF2568"/>
    <property type="match status" value="1"/>
</dbReference>
<comment type="similarity">
    <text evidence="2">Belongs to the class-V pyridoxal-phosphate-dependent aminotransferase family. Csd subfamily.</text>
</comment>
<keyword evidence="10" id="KW-1185">Reference proteome</keyword>
<dbReference type="InterPro" id="IPR010969">
    <property type="entry name" value="Cys_dSase-rel_unknwn_funct"/>
</dbReference>
<evidence type="ECO:0000256" key="5">
    <source>
        <dbReference type="ARBA" id="ARBA00022898"/>
    </source>
</evidence>
<reference evidence="9 10" key="1">
    <citation type="submission" date="2018-06" db="EMBL/GenBank/DDBJ databases">
        <authorList>
            <person name="Strepis N."/>
        </authorList>
    </citation>
    <scope>NUCLEOTIDE SEQUENCE [LARGE SCALE GENOMIC DNA]</scope>
    <source>
        <strain evidence="9">LUCI</strain>
    </source>
</reference>
<dbReference type="Pfam" id="PF00266">
    <property type="entry name" value="Aminotran_5"/>
    <property type="match status" value="1"/>
</dbReference>
<dbReference type="EC" id="2.8.1.7" evidence="3"/>
<evidence type="ECO:0000256" key="2">
    <source>
        <dbReference type="ARBA" id="ARBA00010447"/>
    </source>
</evidence>
<evidence type="ECO:0000259" key="8">
    <source>
        <dbReference type="Pfam" id="PF00266"/>
    </source>
</evidence>
<evidence type="ECO:0000256" key="3">
    <source>
        <dbReference type="ARBA" id="ARBA00012239"/>
    </source>
</evidence>
<dbReference type="OrthoDB" id="9804366at2"/>
<dbReference type="InterPro" id="IPR015424">
    <property type="entry name" value="PyrdxlP-dep_Trfase"/>
</dbReference>
<dbReference type="SUPFAM" id="SSF53383">
    <property type="entry name" value="PLP-dependent transferases"/>
    <property type="match status" value="1"/>
</dbReference>
<dbReference type="GO" id="GO:0031071">
    <property type="term" value="F:cysteine desulfurase activity"/>
    <property type="evidence" value="ECO:0007669"/>
    <property type="project" value="UniProtKB-EC"/>
</dbReference>
<gene>
    <name evidence="9" type="ORF">LUCI_2744</name>
</gene>
<protein>
    <recommendedName>
        <fullName evidence="3">cysteine desulfurase</fullName>
        <ecNumber evidence="3">2.8.1.7</ecNumber>
    </recommendedName>
</protein>
<dbReference type="Gene3D" id="3.40.640.10">
    <property type="entry name" value="Type I PLP-dependent aspartate aminotransferase-like (Major domain)"/>
    <property type="match status" value="1"/>
</dbReference>
<dbReference type="Proteomes" id="UP000277811">
    <property type="component" value="Unassembled WGS sequence"/>
</dbReference>
<evidence type="ECO:0000256" key="7">
    <source>
        <dbReference type="RuleBase" id="RU004504"/>
    </source>
</evidence>
<dbReference type="InterPro" id="IPR000192">
    <property type="entry name" value="Aminotrans_V_dom"/>
</dbReference>
<evidence type="ECO:0000313" key="9">
    <source>
        <dbReference type="EMBL" id="VBB07495.1"/>
    </source>
</evidence>
<feature type="domain" description="Aminotransferase class V" evidence="8">
    <location>
        <begin position="2"/>
        <end position="366"/>
    </location>
</feature>
<dbReference type="GO" id="GO:0030170">
    <property type="term" value="F:pyridoxal phosphate binding"/>
    <property type="evidence" value="ECO:0007669"/>
    <property type="project" value="InterPro"/>
</dbReference>
<dbReference type="RefSeq" id="WP_122628427.1">
    <property type="nucleotide sequence ID" value="NZ_UPPP01000075.1"/>
</dbReference>
<accession>A0A498R925</accession>
<proteinExistence type="inferred from homology"/>
<dbReference type="InterPro" id="IPR010970">
    <property type="entry name" value="Cys_dSase_SufS"/>
</dbReference>
<dbReference type="AlphaFoldDB" id="A0A498R925"/>